<dbReference type="PANTHER" id="PTHR47099">
    <property type="entry name" value="METHYLCOBAMIDE:COM METHYLTRANSFERASE MTBA"/>
    <property type="match status" value="1"/>
</dbReference>
<reference evidence="3" key="1">
    <citation type="journal article" date="2014" name="Front. Microbiol.">
        <title>High frequency of phylogenetically diverse reductive dehalogenase-homologous genes in deep subseafloor sedimentary metagenomes.</title>
        <authorList>
            <person name="Kawai M."/>
            <person name="Futagami T."/>
            <person name="Toyoda A."/>
            <person name="Takaki Y."/>
            <person name="Nishi S."/>
            <person name="Hori S."/>
            <person name="Arai W."/>
            <person name="Tsubouchi T."/>
            <person name="Morono Y."/>
            <person name="Uchiyama I."/>
            <person name="Ito T."/>
            <person name="Fujiyama A."/>
            <person name="Inagaki F."/>
            <person name="Takami H."/>
        </authorList>
    </citation>
    <scope>NUCLEOTIDE SEQUENCE</scope>
    <source>
        <strain evidence="3">Expedition CK06-06</strain>
    </source>
</reference>
<evidence type="ECO:0000259" key="2">
    <source>
        <dbReference type="Pfam" id="PF01208"/>
    </source>
</evidence>
<comment type="caution">
    <text evidence="3">The sequence shown here is derived from an EMBL/GenBank/DDBJ whole genome shotgun (WGS) entry which is preliminary data.</text>
</comment>
<dbReference type="InterPro" id="IPR038071">
    <property type="entry name" value="UROD/MetE-like_sf"/>
</dbReference>
<dbReference type="InterPro" id="IPR052024">
    <property type="entry name" value="Methanogen_methyltrans"/>
</dbReference>
<dbReference type="GO" id="GO:0006779">
    <property type="term" value="P:porphyrin-containing compound biosynthetic process"/>
    <property type="evidence" value="ECO:0007669"/>
    <property type="project" value="InterPro"/>
</dbReference>
<dbReference type="AlphaFoldDB" id="X1C6X9"/>
<feature type="transmembrane region" description="Helical" evidence="1">
    <location>
        <begin position="20"/>
        <end position="45"/>
    </location>
</feature>
<sequence length="233" mass="26699">MDDSVEIKKLMDYYGRISPYIFPVIALGGIFDTLWQSMGFNNFAYHYRKNSKLYQEIIKYFAELALIRVEAIIEATGNRAGILNINDDIAFKGRPMVSPERWEQDIGKYYKEICSTIRDAGMKTTLHTDGDITMMIPALKRVGFRGVQGWEGGADPIIVNESYPDFVINGFGDISQVIPFGSKEEIFNHVKELMDALKENRHFIIGPSTIIYEGIPFENVEYFIEATRQYGKY</sequence>
<evidence type="ECO:0000256" key="1">
    <source>
        <dbReference type="SAM" id="Phobius"/>
    </source>
</evidence>
<dbReference type="GO" id="GO:0004853">
    <property type="term" value="F:uroporphyrinogen decarboxylase activity"/>
    <property type="evidence" value="ECO:0007669"/>
    <property type="project" value="InterPro"/>
</dbReference>
<evidence type="ECO:0000313" key="3">
    <source>
        <dbReference type="EMBL" id="GAH03826.1"/>
    </source>
</evidence>
<dbReference type="EMBL" id="BART01020432">
    <property type="protein sequence ID" value="GAH03826.1"/>
    <property type="molecule type" value="Genomic_DNA"/>
</dbReference>
<dbReference type="Pfam" id="PF01208">
    <property type="entry name" value="URO-D"/>
    <property type="match status" value="1"/>
</dbReference>
<dbReference type="InterPro" id="IPR000257">
    <property type="entry name" value="Uroporphyrinogen_deCOase"/>
</dbReference>
<dbReference type="PANTHER" id="PTHR47099:SF1">
    <property type="entry name" value="METHYLCOBAMIDE:COM METHYLTRANSFERASE MTBA"/>
    <property type="match status" value="1"/>
</dbReference>
<feature type="domain" description="Uroporphyrinogen decarboxylase (URO-D)" evidence="2">
    <location>
        <begin position="27"/>
        <end position="230"/>
    </location>
</feature>
<keyword evidence="1" id="KW-1133">Transmembrane helix</keyword>
<name>X1C6X9_9ZZZZ</name>
<dbReference type="SUPFAM" id="SSF51726">
    <property type="entry name" value="UROD/MetE-like"/>
    <property type="match status" value="1"/>
</dbReference>
<accession>X1C6X9</accession>
<dbReference type="Gene3D" id="3.20.20.210">
    <property type="match status" value="1"/>
</dbReference>
<gene>
    <name evidence="3" type="ORF">S01H4_37964</name>
</gene>
<proteinExistence type="predicted"/>
<keyword evidence="1" id="KW-0812">Transmembrane</keyword>
<organism evidence="3">
    <name type="scientific">marine sediment metagenome</name>
    <dbReference type="NCBI Taxonomy" id="412755"/>
    <lineage>
        <taxon>unclassified sequences</taxon>
        <taxon>metagenomes</taxon>
        <taxon>ecological metagenomes</taxon>
    </lineage>
</organism>
<protein>
    <recommendedName>
        <fullName evidence="2">Uroporphyrinogen decarboxylase (URO-D) domain-containing protein</fullName>
    </recommendedName>
</protein>
<keyword evidence="1" id="KW-0472">Membrane</keyword>